<dbReference type="SMART" id="SM00448">
    <property type="entry name" value="REC"/>
    <property type="match status" value="1"/>
</dbReference>
<dbReference type="Pfam" id="PF00072">
    <property type="entry name" value="Response_reg"/>
    <property type="match status" value="1"/>
</dbReference>
<gene>
    <name evidence="4" type="ORF">H3V42_16065</name>
</gene>
<evidence type="ECO:0000256" key="1">
    <source>
        <dbReference type="ARBA" id="ARBA00022553"/>
    </source>
</evidence>
<evidence type="ECO:0000256" key="2">
    <source>
        <dbReference type="PROSITE-ProRule" id="PRU00169"/>
    </source>
</evidence>
<evidence type="ECO:0000313" key="4">
    <source>
        <dbReference type="EMBL" id="QNG43491.1"/>
    </source>
</evidence>
<evidence type="ECO:0000313" key="5">
    <source>
        <dbReference type="Proteomes" id="UP000515377"/>
    </source>
</evidence>
<protein>
    <submittedName>
        <fullName evidence="4">Response regulator</fullName>
    </submittedName>
</protein>
<keyword evidence="1 2" id="KW-0597">Phosphoprotein</keyword>
<proteinExistence type="predicted"/>
<dbReference type="InterPro" id="IPR050595">
    <property type="entry name" value="Bact_response_regulator"/>
</dbReference>
<dbReference type="PANTHER" id="PTHR44591:SF21">
    <property type="entry name" value="TWO-COMPONENT RESPONSE REGULATOR"/>
    <property type="match status" value="1"/>
</dbReference>
<dbReference type="InterPro" id="IPR001789">
    <property type="entry name" value="Sig_transdc_resp-reg_receiver"/>
</dbReference>
<accession>A0A9X7U4F2</accession>
<dbReference type="Gene3D" id="3.40.50.2300">
    <property type="match status" value="1"/>
</dbReference>
<dbReference type="AlphaFoldDB" id="A0A9X7U4F2"/>
<dbReference type="Proteomes" id="UP000515377">
    <property type="component" value="Chromosome"/>
</dbReference>
<dbReference type="InterPro" id="IPR011006">
    <property type="entry name" value="CheY-like_superfamily"/>
</dbReference>
<dbReference type="EMBL" id="CP060122">
    <property type="protein sequence ID" value="QNG43491.1"/>
    <property type="molecule type" value="Genomic_DNA"/>
</dbReference>
<dbReference type="PROSITE" id="PS50110">
    <property type="entry name" value="RESPONSE_REGULATORY"/>
    <property type="match status" value="1"/>
</dbReference>
<organism evidence="4 5">
    <name type="scientific">Sphingobium yanoikuyae</name>
    <name type="common">Sphingomonas yanoikuyae</name>
    <dbReference type="NCBI Taxonomy" id="13690"/>
    <lineage>
        <taxon>Bacteria</taxon>
        <taxon>Pseudomonadati</taxon>
        <taxon>Pseudomonadota</taxon>
        <taxon>Alphaproteobacteria</taxon>
        <taxon>Sphingomonadales</taxon>
        <taxon>Sphingomonadaceae</taxon>
        <taxon>Sphingobium</taxon>
    </lineage>
</organism>
<evidence type="ECO:0000259" key="3">
    <source>
        <dbReference type="PROSITE" id="PS50110"/>
    </source>
</evidence>
<dbReference type="SUPFAM" id="SSF52172">
    <property type="entry name" value="CheY-like"/>
    <property type="match status" value="1"/>
</dbReference>
<feature type="domain" description="Response regulatory" evidence="3">
    <location>
        <begin position="10"/>
        <end position="125"/>
    </location>
</feature>
<feature type="modified residue" description="4-aspartylphosphate" evidence="2">
    <location>
        <position position="60"/>
    </location>
</feature>
<name>A0A9X7U4F2_SPHYA</name>
<dbReference type="GO" id="GO:0000160">
    <property type="term" value="P:phosphorelay signal transduction system"/>
    <property type="evidence" value="ECO:0007669"/>
    <property type="project" value="InterPro"/>
</dbReference>
<sequence>MDTDDRSRHTILIVEDDPGVRSFVVSAARELGFSVIEADGAGVALERLEQHPEISVLLTDVVMPGTGGRQLVDRALEKRPELQVIYMTGYTRNAIVHNGMLDPGTRLLTKPFTMDELERELEEVISSAAGDSLD</sequence>
<reference evidence="4 5" key="1">
    <citation type="submission" date="2020-07" db="EMBL/GenBank/DDBJ databases">
        <title>Whole genome sequence of Sphingobium yanoikuyae A3.</title>
        <authorList>
            <person name="Han S.-S."/>
        </authorList>
    </citation>
    <scope>NUCLEOTIDE SEQUENCE [LARGE SCALE GENOMIC DNA]</scope>
    <source>
        <strain evidence="4 5">A3</strain>
    </source>
</reference>
<dbReference type="PANTHER" id="PTHR44591">
    <property type="entry name" value="STRESS RESPONSE REGULATOR PROTEIN 1"/>
    <property type="match status" value="1"/>
</dbReference>